<accession>A0A1A9VTZ0</accession>
<dbReference type="EnsemblMetazoa" id="GAUT047512-RA">
    <property type="protein sequence ID" value="GAUT047512-PA"/>
    <property type="gene ID" value="GAUT047512"/>
</dbReference>
<dbReference type="AlphaFoldDB" id="A0A1A9VTZ0"/>
<evidence type="ECO:0000313" key="3">
    <source>
        <dbReference type="Proteomes" id="UP000078200"/>
    </source>
</evidence>
<name>A0A1A9VTZ0_GLOAU</name>
<reference evidence="2" key="1">
    <citation type="submission" date="2020-05" db="UniProtKB">
        <authorList>
            <consortium name="EnsemblMetazoa"/>
        </authorList>
    </citation>
    <scope>IDENTIFICATION</scope>
    <source>
        <strain evidence="2">TTRI</strain>
    </source>
</reference>
<sequence>MKTQITIDCLGGIYENLTTFHDLTTSLYYYCDICFTKSPRQRMSHDLFADYSMIGDEPHMHMHTTLKLGDMVEAVLTAALLVVVVVGAINAAPTTDVDDDIFTGLVSIQEPLCVNIMQYFVRDLNFLQLFSAVVVAIVDKVQAAVVSLFKILLFKLDFSAIL</sequence>
<keyword evidence="1" id="KW-1133">Transmembrane helix</keyword>
<keyword evidence="3" id="KW-1185">Reference proteome</keyword>
<evidence type="ECO:0000313" key="2">
    <source>
        <dbReference type="EnsemblMetazoa" id="GAUT047512-PA"/>
    </source>
</evidence>
<keyword evidence="1" id="KW-0472">Membrane</keyword>
<protein>
    <submittedName>
        <fullName evidence="2">Uncharacterized protein</fullName>
    </submittedName>
</protein>
<organism evidence="2 3">
    <name type="scientific">Glossina austeni</name>
    <name type="common">Savannah tsetse fly</name>
    <dbReference type="NCBI Taxonomy" id="7395"/>
    <lineage>
        <taxon>Eukaryota</taxon>
        <taxon>Metazoa</taxon>
        <taxon>Ecdysozoa</taxon>
        <taxon>Arthropoda</taxon>
        <taxon>Hexapoda</taxon>
        <taxon>Insecta</taxon>
        <taxon>Pterygota</taxon>
        <taxon>Neoptera</taxon>
        <taxon>Endopterygota</taxon>
        <taxon>Diptera</taxon>
        <taxon>Brachycera</taxon>
        <taxon>Muscomorpha</taxon>
        <taxon>Hippoboscoidea</taxon>
        <taxon>Glossinidae</taxon>
        <taxon>Glossina</taxon>
    </lineage>
</organism>
<dbReference type="Proteomes" id="UP000078200">
    <property type="component" value="Unassembled WGS sequence"/>
</dbReference>
<feature type="transmembrane region" description="Helical" evidence="1">
    <location>
        <begin position="71"/>
        <end position="92"/>
    </location>
</feature>
<dbReference type="VEuPathDB" id="VectorBase:GAUT047512"/>
<keyword evidence="1" id="KW-0812">Transmembrane</keyword>
<evidence type="ECO:0000256" key="1">
    <source>
        <dbReference type="SAM" id="Phobius"/>
    </source>
</evidence>
<feature type="transmembrane region" description="Helical" evidence="1">
    <location>
        <begin position="129"/>
        <end position="153"/>
    </location>
</feature>
<proteinExistence type="predicted"/>